<evidence type="ECO:0000313" key="1">
    <source>
        <dbReference type="EMBL" id="KAA6358104.1"/>
    </source>
</evidence>
<name>A0A5J4TIA5_9EUKA</name>
<protein>
    <submittedName>
        <fullName evidence="1">Uncharacterized protein</fullName>
    </submittedName>
</protein>
<sequence>MRYTTIWERIEEEGRRDTQTFKIDSQLGEYRYQRCSKERSNSIVITTGSGCIIDPTTIEVYWFQQKLQNTDTKCQSTRNRAWTAITDRSNCSSHEMRKVKRESGWVLNQQMKGVQLQLVVKAGSRSENRWDLLERAGEEAIDL</sequence>
<gene>
    <name evidence="1" type="ORF">EZS28_046369</name>
</gene>
<comment type="caution">
    <text evidence="1">The sequence shown here is derived from an EMBL/GenBank/DDBJ whole genome shotgun (WGS) entry which is preliminary data.</text>
</comment>
<reference evidence="1 2" key="1">
    <citation type="submission" date="2019-03" db="EMBL/GenBank/DDBJ databases">
        <title>Single cell metagenomics reveals metabolic interactions within the superorganism composed of flagellate Streblomastix strix and complex community of Bacteroidetes bacteria on its surface.</title>
        <authorList>
            <person name="Treitli S.C."/>
            <person name="Kolisko M."/>
            <person name="Husnik F."/>
            <person name="Keeling P."/>
            <person name="Hampl V."/>
        </authorList>
    </citation>
    <scope>NUCLEOTIDE SEQUENCE [LARGE SCALE GENOMIC DNA]</scope>
    <source>
        <strain evidence="1">ST1C</strain>
    </source>
</reference>
<dbReference type="EMBL" id="SNRW01030368">
    <property type="protein sequence ID" value="KAA6358104.1"/>
    <property type="molecule type" value="Genomic_DNA"/>
</dbReference>
<dbReference type="AlphaFoldDB" id="A0A5J4TIA5"/>
<proteinExistence type="predicted"/>
<feature type="non-terminal residue" evidence="1">
    <location>
        <position position="143"/>
    </location>
</feature>
<organism evidence="1 2">
    <name type="scientific">Streblomastix strix</name>
    <dbReference type="NCBI Taxonomy" id="222440"/>
    <lineage>
        <taxon>Eukaryota</taxon>
        <taxon>Metamonada</taxon>
        <taxon>Preaxostyla</taxon>
        <taxon>Oxymonadida</taxon>
        <taxon>Streblomastigidae</taxon>
        <taxon>Streblomastix</taxon>
    </lineage>
</organism>
<dbReference type="Proteomes" id="UP000324800">
    <property type="component" value="Unassembled WGS sequence"/>
</dbReference>
<accession>A0A5J4TIA5</accession>
<evidence type="ECO:0000313" key="2">
    <source>
        <dbReference type="Proteomes" id="UP000324800"/>
    </source>
</evidence>